<comment type="caution">
    <text evidence="1">The sequence shown here is derived from an EMBL/GenBank/DDBJ whole genome shotgun (WGS) entry which is preliminary data.</text>
</comment>
<proteinExistence type="predicted"/>
<name>A0ACC0DCJ7_9PEZI</name>
<organism evidence="1 2">
    <name type="scientific">Hypoxylon rubiginosum</name>
    <dbReference type="NCBI Taxonomy" id="110542"/>
    <lineage>
        <taxon>Eukaryota</taxon>
        <taxon>Fungi</taxon>
        <taxon>Dikarya</taxon>
        <taxon>Ascomycota</taxon>
        <taxon>Pezizomycotina</taxon>
        <taxon>Sordariomycetes</taxon>
        <taxon>Xylariomycetidae</taxon>
        <taxon>Xylariales</taxon>
        <taxon>Hypoxylaceae</taxon>
        <taxon>Hypoxylon</taxon>
    </lineage>
</organism>
<reference evidence="1 2" key="1">
    <citation type="journal article" date="2022" name="New Phytol.">
        <title>Ecological generalism drives hyperdiversity of secondary metabolite gene clusters in xylarialean endophytes.</title>
        <authorList>
            <person name="Franco M.E.E."/>
            <person name="Wisecaver J.H."/>
            <person name="Arnold A.E."/>
            <person name="Ju Y.M."/>
            <person name="Slot J.C."/>
            <person name="Ahrendt S."/>
            <person name="Moore L.P."/>
            <person name="Eastman K.E."/>
            <person name="Scott K."/>
            <person name="Konkel Z."/>
            <person name="Mondo S.J."/>
            <person name="Kuo A."/>
            <person name="Hayes R.D."/>
            <person name="Haridas S."/>
            <person name="Andreopoulos B."/>
            <person name="Riley R."/>
            <person name="LaButti K."/>
            <person name="Pangilinan J."/>
            <person name="Lipzen A."/>
            <person name="Amirebrahimi M."/>
            <person name="Yan J."/>
            <person name="Adam C."/>
            <person name="Keymanesh K."/>
            <person name="Ng V."/>
            <person name="Louie K."/>
            <person name="Northen T."/>
            <person name="Drula E."/>
            <person name="Henrissat B."/>
            <person name="Hsieh H.M."/>
            <person name="Youens-Clark K."/>
            <person name="Lutzoni F."/>
            <person name="Miadlikowska J."/>
            <person name="Eastwood D.C."/>
            <person name="Hamelin R.C."/>
            <person name="Grigoriev I.V."/>
            <person name="U'Ren J.M."/>
        </authorList>
    </citation>
    <scope>NUCLEOTIDE SEQUENCE [LARGE SCALE GENOMIC DNA]</scope>
    <source>
        <strain evidence="1 2">ER1909</strain>
    </source>
</reference>
<keyword evidence="2" id="KW-1185">Reference proteome</keyword>
<accession>A0ACC0DCJ7</accession>
<dbReference type="Proteomes" id="UP001497680">
    <property type="component" value="Unassembled WGS sequence"/>
</dbReference>
<protein>
    <submittedName>
        <fullName evidence="1">Uncharacterized protein</fullName>
    </submittedName>
</protein>
<evidence type="ECO:0000313" key="1">
    <source>
        <dbReference type="EMBL" id="KAI6090478.1"/>
    </source>
</evidence>
<dbReference type="EMBL" id="MU394290">
    <property type="protein sequence ID" value="KAI6090478.1"/>
    <property type="molecule type" value="Genomic_DNA"/>
</dbReference>
<sequence>MENVKGPDISISNGTCFYMAANLAWPEYIPCGNVAVGSDWPCCVAGDICTVENACRQRAGDTVYLAGCTDPAYKSPQCPDKGQHGDQIYVPLIDCDSEFSGCPSDRVTPDDDGNELFCRCDPDDVLFSTTKVGFIGQLPSTKGGIISWYPDMQPSYPVPKPTSTSTSSSTPSARTPSSTSTTTATSSSFSTLSSGSPIAPLPTTTTSASFSTLSSSSPVAPLPTTTIPPDGTPVVSDSGTPVSSDTSGPPTSTATYVGVGVGVGVGAILIGCLLYLGLLLRKRKRTRRNDDGADQMAYLGQPTIPVLPPASPGNDEYPTGTAFFKSELPADGPKGTGTNSPESSLAPQSPQQRQYQAYNPLVHGNYAERRESARSASEAAVPVSPWSPTSQEHGQQGNQGSTPAAPSNATQIHELAG</sequence>
<gene>
    <name evidence="1" type="ORF">F4821DRAFT_19099</name>
</gene>
<evidence type="ECO:0000313" key="2">
    <source>
        <dbReference type="Proteomes" id="UP001497680"/>
    </source>
</evidence>